<evidence type="ECO:0000313" key="1">
    <source>
        <dbReference type="EMBL" id="KAK9737895.1"/>
    </source>
</evidence>
<keyword evidence="2" id="KW-1185">Reference proteome</keyword>
<gene>
    <name evidence="1" type="ORF">QE152_g10379</name>
</gene>
<comment type="caution">
    <text evidence="1">The sequence shown here is derived from an EMBL/GenBank/DDBJ whole genome shotgun (WGS) entry which is preliminary data.</text>
</comment>
<reference evidence="1 2" key="1">
    <citation type="journal article" date="2024" name="BMC Genomics">
        <title>De novo assembly and annotation of Popillia japonica's genome with initial clues to its potential as an invasive pest.</title>
        <authorList>
            <person name="Cucini C."/>
            <person name="Boschi S."/>
            <person name="Funari R."/>
            <person name="Cardaioli E."/>
            <person name="Iannotti N."/>
            <person name="Marturano G."/>
            <person name="Paoli F."/>
            <person name="Bruttini M."/>
            <person name="Carapelli A."/>
            <person name="Frati F."/>
            <person name="Nardi F."/>
        </authorList>
    </citation>
    <scope>NUCLEOTIDE SEQUENCE [LARGE SCALE GENOMIC DNA]</scope>
    <source>
        <strain evidence="1">DMR45628</strain>
    </source>
</reference>
<dbReference type="EMBL" id="JASPKY010000094">
    <property type="protein sequence ID" value="KAK9737895.1"/>
    <property type="molecule type" value="Genomic_DNA"/>
</dbReference>
<protein>
    <submittedName>
        <fullName evidence="1">Uncharacterized protein</fullName>
    </submittedName>
</protein>
<sequence length="66" mass="7908">MDIFVYFLTTINILYYSSRYTSLNESNLREYAPFKSIYVKICVLFKRFAALEGVCDLFLYKRLNKT</sequence>
<organism evidence="1 2">
    <name type="scientific">Popillia japonica</name>
    <name type="common">Japanese beetle</name>
    <dbReference type="NCBI Taxonomy" id="7064"/>
    <lineage>
        <taxon>Eukaryota</taxon>
        <taxon>Metazoa</taxon>
        <taxon>Ecdysozoa</taxon>
        <taxon>Arthropoda</taxon>
        <taxon>Hexapoda</taxon>
        <taxon>Insecta</taxon>
        <taxon>Pterygota</taxon>
        <taxon>Neoptera</taxon>
        <taxon>Endopterygota</taxon>
        <taxon>Coleoptera</taxon>
        <taxon>Polyphaga</taxon>
        <taxon>Scarabaeiformia</taxon>
        <taxon>Scarabaeidae</taxon>
        <taxon>Rutelinae</taxon>
        <taxon>Popillia</taxon>
    </lineage>
</organism>
<dbReference type="AlphaFoldDB" id="A0AAW1LVX7"/>
<proteinExistence type="predicted"/>
<accession>A0AAW1LVX7</accession>
<dbReference type="Proteomes" id="UP001458880">
    <property type="component" value="Unassembled WGS sequence"/>
</dbReference>
<evidence type="ECO:0000313" key="2">
    <source>
        <dbReference type="Proteomes" id="UP001458880"/>
    </source>
</evidence>
<name>A0AAW1LVX7_POPJA</name>